<organism evidence="2 3">
    <name type="scientific">Venturia effusa</name>
    <dbReference type="NCBI Taxonomy" id="50376"/>
    <lineage>
        <taxon>Eukaryota</taxon>
        <taxon>Fungi</taxon>
        <taxon>Dikarya</taxon>
        <taxon>Ascomycota</taxon>
        <taxon>Pezizomycotina</taxon>
        <taxon>Dothideomycetes</taxon>
        <taxon>Pleosporomycetidae</taxon>
        <taxon>Venturiales</taxon>
        <taxon>Venturiaceae</taxon>
        <taxon>Venturia</taxon>
    </lineage>
</organism>
<keyword evidence="3" id="KW-1185">Reference proteome</keyword>
<dbReference type="EMBL" id="CP042190">
    <property type="protein sequence ID" value="QDS71527.1"/>
    <property type="molecule type" value="Genomic_DNA"/>
</dbReference>
<gene>
    <name evidence="2" type="ORF">FKW77_005133</name>
</gene>
<feature type="compositionally biased region" description="Basic and acidic residues" evidence="1">
    <location>
        <begin position="604"/>
        <end position="617"/>
    </location>
</feature>
<reference evidence="2 3" key="1">
    <citation type="submission" date="2019-07" db="EMBL/GenBank/DDBJ databases">
        <title>Finished genome of Venturia effusa.</title>
        <authorList>
            <person name="Young C.A."/>
            <person name="Cox M.P."/>
            <person name="Ganley A.R.D."/>
            <person name="David W.J."/>
        </authorList>
    </citation>
    <scope>NUCLEOTIDE SEQUENCE [LARGE SCALE GENOMIC DNA]</scope>
    <source>
        <strain evidence="3">albino</strain>
    </source>
</reference>
<sequence length="691" mass="76338">MSDNTSPKADLLGAGSESVGLKRKSVDAPIAIKKSHPSKKMKKSNKDSDDKSSTHPVEVVTGAAASGGLTRASKNMPSPPGAEPHSKQLPGDVDRATADERTRTRHSMEREEKLQDREAEARARQEIEEYEQARMEAAFAETMREHESIRRASQPSLDDLMHHQPTQTNPSIPREQPYLNFITSIPEPPQLDRFATKRSKRVMYNARVTKPQQCCVVDAKAPQEATVAANAPSDRSDGGSIRITLNGKNKSVAFAEAVDVRTFVTGSDSDTPSGTKDTTATPVTPSDTSPEDDKVLTTTSLNDRSSESVMVSPEILGAANVLSGIKLTECAERFDGPAPSVINAGKSDQLFARDVVHTELEISDATVLDSKFGTINLDCRDCPRPRLCYASMQDQFDKIEAIVLNGLSHGDMTELFATNFLISLTMRFYAEWINITKNSKLWEIVRSTEAVRLDMDLIKWIYRVLWHATTADTFWDATGVLRERRDKAWGSRQNRRDSIDSNATEPETLIDEDPTSNATSIPIFKDGIGEEEREKQWALKNSWIEWVRETGLCEQYSAEDIHEQRTVWLMLVTRYSDVSRYGSHHTYKGGFGFVDGDDGVGKGDAGKNEAGKNDVGKNHAAKNDAGSIDNEDNNNEDNKDQPNGTTEDKDSHSRHDSGANTDSEDDVVLVVTEANYRTGRMGWDGTSSASM</sequence>
<feature type="compositionally biased region" description="Polar residues" evidence="1">
    <location>
        <begin position="296"/>
        <end position="308"/>
    </location>
</feature>
<dbReference type="OrthoDB" id="10544507at2759"/>
<feature type="compositionally biased region" description="Basic and acidic residues" evidence="1">
    <location>
        <begin position="44"/>
        <end position="53"/>
    </location>
</feature>
<feature type="compositionally biased region" description="Basic and acidic residues" evidence="1">
    <location>
        <begin position="636"/>
        <end position="657"/>
    </location>
</feature>
<feature type="compositionally biased region" description="Basic and acidic residues" evidence="1">
    <location>
        <begin position="92"/>
        <end position="123"/>
    </location>
</feature>
<feature type="region of interest" description="Disordered" evidence="1">
    <location>
        <begin position="604"/>
        <end position="691"/>
    </location>
</feature>
<feature type="compositionally biased region" description="Polar residues" evidence="1">
    <location>
        <begin position="264"/>
        <end position="288"/>
    </location>
</feature>
<protein>
    <submittedName>
        <fullName evidence="2">Uncharacterized protein</fullName>
    </submittedName>
</protein>
<feature type="compositionally biased region" description="Basic residues" evidence="1">
    <location>
        <begin position="33"/>
        <end position="43"/>
    </location>
</feature>
<proteinExistence type="predicted"/>
<evidence type="ECO:0000313" key="3">
    <source>
        <dbReference type="Proteomes" id="UP000316270"/>
    </source>
</evidence>
<feature type="region of interest" description="Disordered" evidence="1">
    <location>
        <begin position="1"/>
        <end position="123"/>
    </location>
</feature>
<dbReference type="Proteomes" id="UP000316270">
    <property type="component" value="Chromosome 6"/>
</dbReference>
<feature type="region of interest" description="Disordered" evidence="1">
    <location>
        <begin position="264"/>
        <end position="308"/>
    </location>
</feature>
<evidence type="ECO:0000256" key="1">
    <source>
        <dbReference type="SAM" id="MobiDB-lite"/>
    </source>
</evidence>
<evidence type="ECO:0000313" key="2">
    <source>
        <dbReference type="EMBL" id="QDS71527.1"/>
    </source>
</evidence>
<accession>A0A517L7B6</accession>
<dbReference type="AlphaFoldDB" id="A0A517L7B6"/>
<name>A0A517L7B6_9PEZI</name>
<feature type="region of interest" description="Disordered" evidence="1">
    <location>
        <begin position="492"/>
        <end position="516"/>
    </location>
</feature>
<feature type="region of interest" description="Disordered" evidence="1">
    <location>
        <begin position="142"/>
        <end position="176"/>
    </location>
</feature>